<feature type="signal peptide" evidence="1">
    <location>
        <begin position="1"/>
        <end position="23"/>
    </location>
</feature>
<dbReference type="KEGG" id="bgd:bgla_1p0710"/>
<gene>
    <name evidence="3" type="ordered locus">bgla_1p0710</name>
</gene>
<dbReference type="HOGENOM" id="CLU_081285_2_0_4"/>
<dbReference type="RefSeq" id="WP_013699858.1">
    <property type="nucleotide sequence ID" value="NC_015382.1"/>
</dbReference>
<feature type="domain" description="Uncharacterized protein TP-0789" evidence="2">
    <location>
        <begin position="84"/>
        <end position="259"/>
    </location>
</feature>
<protein>
    <recommendedName>
        <fullName evidence="2">Uncharacterized protein TP-0789 domain-containing protein</fullName>
    </recommendedName>
</protein>
<evidence type="ECO:0000259" key="2">
    <source>
        <dbReference type="Pfam" id="PF17131"/>
    </source>
</evidence>
<evidence type="ECO:0000313" key="4">
    <source>
        <dbReference type="Proteomes" id="UP000008316"/>
    </source>
</evidence>
<feature type="chain" id="PRO_5003286064" description="Uncharacterized protein TP-0789 domain-containing protein" evidence="1">
    <location>
        <begin position="24"/>
        <end position="270"/>
    </location>
</feature>
<dbReference type="CDD" id="cd16329">
    <property type="entry name" value="LolA_like"/>
    <property type="match status" value="1"/>
</dbReference>
<organism evidence="3 4">
    <name type="scientific">Burkholderia gladioli (strain BSR3)</name>
    <dbReference type="NCBI Taxonomy" id="999541"/>
    <lineage>
        <taxon>Bacteria</taxon>
        <taxon>Pseudomonadati</taxon>
        <taxon>Pseudomonadota</taxon>
        <taxon>Betaproteobacteria</taxon>
        <taxon>Burkholderiales</taxon>
        <taxon>Burkholderiaceae</taxon>
        <taxon>Burkholderia</taxon>
    </lineage>
</organism>
<accession>F2LRI2</accession>
<evidence type="ECO:0000313" key="3">
    <source>
        <dbReference type="EMBL" id="AEA65476.1"/>
    </source>
</evidence>
<dbReference type="InterPro" id="IPR033399">
    <property type="entry name" value="TP_0789-like"/>
</dbReference>
<sequence>MSKHRYALLLLLLAGAGLRGACAQSPAPGAPSAQQILAEADRSRNSDVAFRVSDQLVEYDHGVPKSSMFLHVYSKIEPNTGQFRNLVQYVEPARDAGKILLQTGHAMWFFDPVSSASVRISPQQRLLGQASNADVLTLNFAKEFTASLVGEETIKDADQHDRRCWHLLLVAADTQAIYQKADYWIDKDQMVAVKGRYYADSGRPLKVVYYRQYVKALGGMRLAEAIILDEVDPNVITRMDFTQYTAVDIPENWYQRGYLPYVRSNDAGAR</sequence>
<keyword evidence="4" id="KW-1185">Reference proteome</keyword>
<keyword evidence="1" id="KW-0732">Signal</keyword>
<evidence type="ECO:0000256" key="1">
    <source>
        <dbReference type="SAM" id="SignalP"/>
    </source>
</evidence>
<keyword evidence="3" id="KW-0614">Plasmid</keyword>
<dbReference type="Pfam" id="PF17131">
    <property type="entry name" value="LolA_like"/>
    <property type="match status" value="1"/>
</dbReference>
<dbReference type="PIRSF" id="PIRSF028205">
    <property type="entry name" value="UCP028205"/>
    <property type="match status" value="1"/>
</dbReference>
<proteinExistence type="predicted"/>
<dbReference type="InterPro" id="IPR011220">
    <property type="entry name" value="UCP028205"/>
</dbReference>
<geneLocation type="plasmid" evidence="3 4">
    <name>bgla_1p</name>
</geneLocation>
<dbReference type="EMBL" id="CP002601">
    <property type="protein sequence ID" value="AEA65476.1"/>
    <property type="molecule type" value="Genomic_DNA"/>
</dbReference>
<dbReference type="AlphaFoldDB" id="F2LRI2"/>
<reference evidence="3 4" key="1">
    <citation type="journal article" date="2011" name="J. Bacteriol.">
        <title>Complete genome sequence of Burkholderia gladioli BSR3.</title>
        <authorList>
            <person name="Seo Y.S."/>
            <person name="Lim J."/>
            <person name="Choi B.S."/>
            <person name="Kim H."/>
            <person name="Goo E."/>
            <person name="Lee B."/>
            <person name="Lim J.S."/>
            <person name="Choi I.Y."/>
            <person name="Moon J.S."/>
            <person name="Kim J."/>
            <person name="Hwang I."/>
        </authorList>
    </citation>
    <scope>NUCLEOTIDE SEQUENCE [LARGE SCALE GENOMIC DNA]</scope>
    <source>
        <strain evidence="4">BSR3</strain>
    </source>
</reference>
<name>F2LRI2_BURGS</name>
<dbReference type="Proteomes" id="UP000008316">
    <property type="component" value="Plasmid bgla_1p"/>
</dbReference>
<dbReference type="Gene3D" id="2.50.20.10">
    <property type="entry name" value="Lipoprotein localisation LolA/LolB/LppX"/>
    <property type="match status" value="1"/>
</dbReference>